<dbReference type="OMA" id="HIEMERM"/>
<name>G4ZKF9_PHYSP</name>
<evidence type="ECO:0000256" key="2">
    <source>
        <dbReference type="SAM" id="Phobius"/>
    </source>
</evidence>
<reference evidence="3 4" key="1">
    <citation type="journal article" date="2006" name="Science">
        <title>Phytophthora genome sequences uncover evolutionary origins and mechanisms of pathogenesis.</title>
        <authorList>
            <person name="Tyler B.M."/>
            <person name="Tripathy S."/>
            <person name="Zhang X."/>
            <person name="Dehal P."/>
            <person name="Jiang R.H."/>
            <person name="Aerts A."/>
            <person name="Arredondo F.D."/>
            <person name="Baxter L."/>
            <person name="Bensasson D."/>
            <person name="Beynon J.L."/>
            <person name="Chapman J."/>
            <person name="Damasceno C.M."/>
            <person name="Dorrance A.E."/>
            <person name="Dou D."/>
            <person name="Dickerman A.W."/>
            <person name="Dubchak I.L."/>
            <person name="Garbelotto M."/>
            <person name="Gijzen M."/>
            <person name="Gordon S.G."/>
            <person name="Govers F."/>
            <person name="Grunwald N.J."/>
            <person name="Huang W."/>
            <person name="Ivors K.L."/>
            <person name="Jones R.W."/>
            <person name="Kamoun S."/>
            <person name="Krampis K."/>
            <person name="Lamour K.H."/>
            <person name="Lee M.K."/>
            <person name="McDonald W.H."/>
            <person name="Medina M."/>
            <person name="Meijer H.J."/>
            <person name="Nordberg E.K."/>
            <person name="Maclean D.J."/>
            <person name="Ospina-Giraldo M.D."/>
            <person name="Morris P.F."/>
            <person name="Phuntumart V."/>
            <person name="Putnam N.H."/>
            <person name="Rash S."/>
            <person name="Rose J.K."/>
            <person name="Sakihama Y."/>
            <person name="Salamov A.A."/>
            <person name="Savidor A."/>
            <person name="Scheuring C.F."/>
            <person name="Smith B.M."/>
            <person name="Sobral B.W."/>
            <person name="Terry A."/>
            <person name="Torto-Alalibo T.A."/>
            <person name="Win J."/>
            <person name="Xu Z."/>
            <person name="Zhang H."/>
            <person name="Grigoriev I.V."/>
            <person name="Rokhsar D.S."/>
            <person name="Boore J.L."/>
        </authorList>
    </citation>
    <scope>NUCLEOTIDE SEQUENCE [LARGE SCALE GENOMIC DNA]</scope>
    <source>
        <strain evidence="3 4">P6497</strain>
    </source>
</reference>
<keyword evidence="2" id="KW-1133">Transmembrane helix</keyword>
<accession>G4ZKF9</accession>
<dbReference type="GeneID" id="20658503"/>
<feature type="compositionally biased region" description="Pro residues" evidence="1">
    <location>
        <begin position="328"/>
        <end position="337"/>
    </location>
</feature>
<dbReference type="EMBL" id="JH159155">
    <property type="protein sequence ID" value="EGZ15901.1"/>
    <property type="molecule type" value="Genomic_DNA"/>
</dbReference>
<keyword evidence="2" id="KW-0472">Membrane</keyword>
<feature type="region of interest" description="Disordered" evidence="1">
    <location>
        <begin position="327"/>
        <end position="350"/>
    </location>
</feature>
<dbReference type="Proteomes" id="UP000002640">
    <property type="component" value="Unassembled WGS sequence"/>
</dbReference>
<protein>
    <submittedName>
        <fullName evidence="3">Uncharacterized protein</fullName>
    </submittedName>
</protein>
<organism evidence="3 4">
    <name type="scientific">Phytophthora sojae (strain P6497)</name>
    <name type="common">Soybean stem and root rot agent</name>
    <name type="synonym">Phytophthora megasperma f. sp. glycines</name>
    <dbReference type="NCBI Taxonomy" id="1094619"/>
    <lineage>
        <taxon>Eukaryota</taxon>
        <taxon>Sar</taxon>
        <taxon>Stramenopiles</taxon>
        <taxon>Oomycota</taxon>
        <taxon>Peronosporomycetes</taxon>
        <taxon>Peronosporales</taxon>
        <taxon>Peronosporaceae</taxon>
        <taxon>Phytophthora</taxon>
    </lineage>
</organism>
<keyword evidence="2" id="KW-0812">Transmembrane</keyword>
<proteinExistence type="predicted"/>
<dbReference type="InParanoid" id="G4ZKF9"/>
<dbReference type="KEGG" id="psoj:PHYSODRAFT_505534"/>
<feature type="region of interest" description="Disordered" evidence="1">
    <location>
        <begin position="276"/>
        <end position="308"/>
    </location>
</feature>
<sequence>MGGQVDASAGKGCLRSSPMNAVVGHLKSSLRTYSLHAVDCVLEPEDVESSTIALLGIASVCSRSNMEVEESLEAWGHETKRQVERLFETEKRVSFDQTTGMVRHVPVSPAYDLPTSGSGLPQFILGETLIWSDGGDEEDGGVSEPTKEQTFFTHVQLHVKNGGKTPLHLYRLTLVEKGGTRAKEDKAEGIVLPLVTPAAVLPDTSEVVSFKAITGAAVDSTKSYELYISHSGFRSHVFEVGSMAIAVAVGLAVTLYIRRKRPSVRLVGRVVTSCFRSPSKKHTHGSGGRTSAKPVSNRVASSRAAISKKGEDHIEMERMPAITMKWKAPPPPPPPRAAAPTTKPTPLAVPKSMAPKKLRLDLDRKARLHPKRFESMWDEYVERYVKVIRNVLECSKTNVSKCH</sequence>
<keyword evidence="4" id="KW-1185">Reference proteome</keyword>
<feature type="transmembrane region" description="Helical" evidence="2">
    <location>
        <begin position="237"/>
        <end position="257"/>
    </location>
</feature>
<gene>
    <name evidence="3" type="ORF">PHYSODRAFT_505534</name>
</gene>
<evidence type="ECO:0000256" key="1">
    <source>
        <dbReference type="SAM" id="MobiDB-lite"/>
    </source>
</evidence>
<evidence type="ECO:0000313" key="4">
    <source>
        <dbReference type="Proteomes" id="UP000002640"/>
    </source>
</evidence>
<dbReference type="AlphaFoldDB" id="G4ZKF9"/>
<evidence type="ECO:0000313" key="3">
    <source>
        <dbReference type="EMBL" id="EGZ15901.1"/>
    </source>
</evidence>
<dbReference type="RefSeq" id="XP_009529650.1">
    <property type="nucleotide sequence ID" value="XM_009531355.1"/>
</dbReference>
<feature type="compositionally biased region" description="Low complexity" evidence="1">
    <location>
        <begin position="338"/>
        <end position="350"/>
    </location>
</feature>